<dbReference type="Gene3D" id="2.120.10.30">
    <property type="entry name" value="TolB, C-terminal domain"/>
    <property type="match status" value="1"/>
</dbReference>
<dbReference type="HOGENOM" id="CLU_007742_4_1_1"/>
<dbReference type="InParanoid" id="K1PV05"/>
<organism evidence="1">
    <name type="scientific">Magallana gigas</name>
    <name type="common">Pacific oyster</name>
    <name type="synonym">Crassostrea gigas</name>
    <dbReference type="NCBI Taxonomy" id="29159"/>
    <lineage>
        <taxon>Eukaryota</taxon>
        <taxon>Metazoa</taxon>
        <taxon>Spiralia</taxon>
        <taxon>Lophotrochozoa</taxon>
        <taxon>Mollusca</taxon>
        <taxon>Bivalvia</taxon>
        <taxon>Autobranchia</taxon>
        <taxon>Pteriomorphia</taxon>
        <taxon>Ostreida</taxon>
        <taxon>Ostreoidea</taxon>
        <taxon>Ostreidae</taxon>
        <taxon>Magallana</taxon>
    </lineage>
</organism>
<protein>
    <recommendedName>
        <fullName evidence="2">Tripartite motif-containing protein 2</fullName>
    </recommendedName>
</protein>
<dbReference type="AlphaFoldDB" id="K1PV05"/>
<evidence type="ECO:0000313" key="1">
    <source>
        <dbReference type="EMBL" id="EKC22829.1"/>
    </source>
</evidence>
<reference evidence="1" key="1">
    <citation type="journal article" date="2012" name="Nature">
        <title>The oyster genome reveals stress adaptation and complexity of shell formation.</title>
        <authorList>
            <person name="Zhang G."/>
            <person name="Fang X."/>
            <person name="Guo X."/>
            <person name="Li L."/>
            <person name="Luo R."/>
            <person name="Xu F."/>
            <person name="Yang P."/>
            <person name="Zhang L."/>
            <person name="Wang X."/>
            <person name="Qi H."/>
            <person name="Xiong Z."/>
            <person name="Que H."/>
            <person name="Xie Y."/>
            <person name="Holland P.W."/>
            <person name="Paps J."/>
            <person name="Zhu Y."/>
            <person name="Wu F."/>
            <person name="Chen Y."/>
            <person name="Wang J."/>
            <person name="Peng C."/>
            <person name="Meng J."/>
            <person name="Yang L."/>
            <person name="Liu J."/>
            <person name="Wen B."/>
            <person name="Zhang N."/>
            <person name="Huang Z."/>
            <person name="Zhu Q."/>
            <person name="Feng Y."/>
            <person name="Mount A."/>
            <person name="Hedgecock D."/>
            <person name="Xu Z."/>
            <person name="Liu Y."/>
            <person name="Domazet-Loso T."/>
            <person name="Du Y."/>
            <person name="Sun X."/>
            <person name="Zhang S."/>
            <person name="Liu B."/>
            <person name="Cheng P."/>
            <person name="Jiang X."/>
            <person name="Li J."/>
            <person name="Fan D."/>
            <person name="Wang W."/>
            <person name="Fu W."/>
            <person name="Wang T."/>
            <person name="Wang B."/>
            <person name="Zhang J."/>
            <person name="Peng Z."/>
            <person name="Li Y."/>
            <person name="Li N."/>
            <person name="Wang J."/>
            <person name="Chen M."/>
            <person name="He Y."/>
            <person name="Tan F."/>
            <person name="Song X."/>
            <person name="Zheng Q."/>
            <person name="Huang R."/>
            <person name="Yang H."/>
            <person name="Du X."/>
            <person name="Chen L."/>
            <person name="Yang M."/>
            <person name="Gaffney P.M."/>
            <person name="Wang S."/>
            <person name="Luo L."/>
            <person name="She Z."/>
            <person name="Ming Y."/>
            <person name="Huang W."/>
            <person name="Zhang S."/>
            <person name="Huang B."/>
            <person name="Zhang Y."/>
            <person name="Qu T."/>
            <person name="Ni P."/>
            <person name="Miao G."/>
            <person name="Wang J."/>
            <person name="Wang Q."/>
            <person name="Steinberg C.E."/>
            <person name="Wang H."/>
            <person name="Li N."/>
            <person name="Qian L."/>
            <person name="Zhang G."/>
            <person name="Li Y."/>
            <person name="Yang H."/>
            <person name="Liu X."/>
            <person name="Wang J."/>
            <person name="Yin Y."/>
            <person name="Wang J."/>
        </authorList>
    </citation>
    <scope>NUCLEOTIDE SEQUENCE [LARGE SCALE GENOMIC DNA]</scope>
    <source>
        <strain evidence="1">05x7-T-G4-1.051#20</strain>
    </source>
</reference>
<gene>
    <name evidence="1" type="ORF">CGI_10001417</name>
</gene>
<name>K1PV05_MAGGI</name>
<evidence type="ECO:0008006" key="2">
    <source>
        <dbReference type="Google" id="ProtNLM"/>
    </source>
</evidence>
<dbReference type="InterPro" id="IPR011042">
    <property type="entry name" value="6-blade_b-propeller_TolB-like"/>
</dbReference>
<dbReference type="SUPFAM" id="SSF101898">
    <property type="entry name" value="NHL repeat"/>
    <property type="match status" value="1"/>
</dbReference>
<accession>K1PV05</accession>
<proteinExistence type="predicted"/>
<dbReference type="EMBL" id="JH818416">
    <property type="protein sequence ID" value="EKC22829.1"/>
    <property type="molecule type" value="Genomic_DNA"/>
</dbReference>
<sequence>MDSNDAKQSKVVRYAGAIKKQAIQFNEKGERLYSSSSFKYICENKNLDICVADKVENAVVVVSHSGLLRFIYTGHSSQMSFTPVGIATDSTCLILVVDHDHQIIHAVNQDGQFIGYIENCNLQSPWGIYVDSKDRLFVAESLTGQLSRLYLKYQCVLHDELDLSTGVLSYLALENSIRFSHQWSCFSSVYPSKLKLRMKETN</sequence>